<dbReference type="Proteomes" id="UP000634672">
    <property type="component" value="Unassembled WGS sequence"/>
</dbReference>
<dbReference type="InterPro" id="IPR014729">
    <property type="entry name" value="Rossmann-like_a/b/a_fold"/>
</dbReference>
<feature type="transmembrane region" description="Helical" evidence="1">
    <location>
        <begin position="39"/>
        <end position="59"/>
    </location>
</feature>
<keyword evidence="1" id="KW-1133">Transmembrane helix</keyword>
<evidence type="ECO:0000259" key="2">
    <source>
        <dbReference type="Pfam" id="PF02698"/>
    </source>
</evidence>
<dbReference type="CDD" id="cd06259">
    <property type="entry name" value="YdcF-like"/>
    <property type="match status" value="1"/>
</dbReference>
<gene>
    <name evidence="3" type="ORF">H8S75_05850</name>
</gene>
<dbReference type="RefSeq" id="WP_187020031.1">
    <property type="nucleotide sequence ID" value="NZ_JACOPB010000002.1"/>
</dbReference>
<keyword evidence="4" id="KW-1185">Reference proteome</keyword>
<evidence type="ECO:0000313" key="4">
    <source>
        <dbReference type="Proteomes" id="UP000634672"/>
    </source>
</evidence>
<dbReference type="PANTHER" id="PTHR30336">
    <property type="entry name" value="INNER MEMBRANE PROTEIN, PROBABLE PERMEASE"/>
    <property type="match status" value="1"/>
</dbReference>
<organism evidence="3 4">
    <name type="scientific">Hungatella hominis</name>
    <dbReference type="NCBI Taxonomy" id="2763050"/>
    <lineage>
        <taxon>Bacteria</taxon>
        <taxon>Bacillati</taxon>
        <taxon>Bacillota</taxon>
        <taxon>Clostridia</taxon>
        <taxon>Lachnospirales</taxon>
        <taxon>Lachnospiraceae</taxon>
        <taxon>Hungatella</taxon>
    </lineage>
</organism>
<protein>
    <submittedName>
        <fullName evidence="3">YdcF family protein</fullName>
    </submittedName>
</protein>
<dbReference type="EMBL" id="JACOPB010000002">
    <property type="protein sequence ID" value="MBC5707473.1"/>
    <property type="molecule type" value="Genomic_DNA"/>
</dbReference>
<feature type="domain" description="DUF218" evidence="2">
    <location>
        <begin position="68"/>
        <end position="208"/>
    </location>
</feature>
<dbReference type="InterPro" id="IPR051599">
    <property type="entry name" value="Cell_Envelope_Assoc"/>
</dbReference>
<keyword evidence="1" id="KW-0812">Transmembrane</keyword>
<accession>A0ABR7H2Q7</accession>
<dbReference type="InterPro" id="IPR003848">
    <property type="entry name" value="DUF218"/>
</dbReference>
<dbReference type="Gene3D" id="3.40.50.620">
    <property type="entry name" value="HUPs"/>
    <property type="match status" value="1"/>
</dbReference>
<evidence type="ECO:0000256" key="1">
    <source>
        <dbReference type="SAM" id="Phobius"/>
    </source>
</evidence>
<reference evidence="3 4" key="1">
    <citation type="submission" date="2020-08" db="EMBL/GenBank/DDBJ databases">
        <title>Genome public.</title>
        <authorList>
            <person name="Liu C."/>
            <person name="Sun Q."/>
        </authorList>
    </citation>
    <scope>NUCLEOTIDE SEQUENCE [LARGE SCALE GENOMIC DNA]</scope>
    <source>
        <strain evidence="3 4">NSJ-66</strain>
    </source>
</reference>
<name>A0ABR7H2Q7_9FIRM</name>
<proteinExistence type="predicted"/>
<comment type="caution">
    <text evidence="3">The sequence shown here is derived from an EMBL/GenBank/DDBJ whole genome shotgun (WGS) entry which is preliminary data.</text>
</comment>
<evidence type="ECO:0000313" key="3">
    <source>
        <dbReference type="EMBL" id="MBC5707473.1"/>
    </source>
</evidence>
<sequence length="221" mass="24044">MLWIWIVAGAGLAAAAFIPPGLKQRWKIRNRLMKTAVSAGAILFCLYFFLVELGVLICLPSQGKENLDYIIVLGAAVYGTEPSPVLQKRLETAAAYLKRNQDTVVIVSGGQGPGEDISEAGCMETFLLEEGICKSRIIREEKSETTVENIRFSGSHIQEQEASVGIVSSNFHIFRAVVTARSNGLKHACGIAAPFGGLLLPHYAVREFLTFTFDLISGNLI</sequence>
<dbReference type="Pfam" id="PF02698">
    <property type="entry name" value="DUF218"/>
    <property type="match status" value="1"/>
</dbReference>
<dbReference type="PANTHER" id="PTHR30336:SF4">
    <property type="entry name" value="ENVELOPE BIOGENESIS FACTOR ELYC"/>
    <property type="match status" value="1"/>
</dbReference>
<keyword evidence="1" id="KW-0472">Membrane</keyword>